<organism evidence="7 8">
    <name type="scientific">Trichostrongylus colubriformis</name>
    <name type="common">Black scour worm</name>
    <dbReference type="NCBI Taxonomy" id="6319"/>
    <lineage>
        <taxon>Eukaryota</taxon>
        <taxon>Metazoa</taxon>
        <taxon>Ecdysozoa</taxon>
        <taxon>Nematoda</taxon>
        <taxon>Chromadorea</taxon>
        <taxon>Rhabditida</taxon>
        <taxon>Rhabditina</taxon>
        <taxon>Rhabditomorpha</taxon>
        <taxon>Strongyloidea</taxon>
        <taxon>Trichostrongylidae</taxon>
        <taxon>Trichostrongylus</taxon>
    </lineage>
</organism>
<keyword evidence="8" id="KW-1185">Reference proteome</keyword>
<reference evidence="7 8" key="1">
    <citation type="submission" date="2019-10" db="EMBL/GenBank/DDBJ databases">
        <title>Assembly and Annotation for the nematode Trichostrongylus colubriformis.</title>
        <authorList>
            <person name="Martin J."/>
        </authorList>
    </citation>
    <scope>NUCLEOTIDE SEQUENCE [LARGE SCALE GENOMIC DNA]</scope>
    <source>
        <strain evidence="7">G859</strain>
        <tissue evidence="7">Whole worm</tissue>
    </source>
</reference>
<dbReference type="InterPro" id="IPR029020">
    <property type="entry name" value="Ammonium/urea_transptr"/>
</dbReference>
<comment type="caution">
    <text evidence="7">The sequence shown here is derived from an EMBL/GenBank/DDBJ whole genome shotgun (WGS) entry which is preliminary data.</text>
</comment>
<proteinExistence type="predicted"/>
<evidence type="ECO:0000259" key="6">
    <source>
        <dbReference type="Pfam" id="PF00909"/>
    </source>
</evidence>
<name>A0AAN8FDK2_TRICO</name>
<keyword evidence="2 5" id="KW-0812">Transmembrane</keyword>
<accession>A0AAN8FDK2</accession>
<feature type="domain" description="Ammonium transporter AmtB-like" evidence="6">
    <location>
        <begin position="44"/>
        <end position="113"/>
    </location>
</feature>
<dbReference type="InterPro" id="IPR002229">
    <property type="entry name" value="RhesusRHD"/>
</dbReference>
<dbReference type="Pfam" id="PF00909">
    <property type="entry name" value="Ammonium_transp"/>
    <property type="match status" value="1"/>
</dbReference>
<gene>
    <name evidence="7" type="ORF">GCK32_018166</name>
</gene>
<evidence type="ECO:0000256" key="2">
    <source>
        <dbReference type="ARBA" id="ARBA00022692"/>
    </source>
</evidence>
<dbReference type="EMBL" id="WIXE01017053">
    <property type="protein sequence ID" value="KAK5972072.1"/>
    <property type="molecule type" value="Genomic_DNA"/>
</dbReference>
<dbReference type="PRINTS" id="PR00342">
    <property type="entry name" value="RHESUSRHD"/>
</dbReference>
<dbReference type="GO" id="GO:0005886">
    <property type="term" value="C:plasma membrane"/>
    <property type="evidence" value="ECO:0007669"/>
    <property type="project" value="InterPro"/>
</dbReference>
<dbReference type="InterPro" id="IPR024041">
    <property type="entry name" value="NH4_transpt_AmtB-like_dom"/>
</dbReference>
<evidence type="ECO:0000313" key="8">
    <source>
        <dbReference type="Proteomes" id="UP001331761"/>
    </source>
</evidence>
<comment type="subcellular location">
    <subcellularLocation>
        <location evidence="1">Membrane</location>
        <topology evidence="1">Multi-pass membrane protein</topology>
    </subcellularLocation>
</comment>
<keyword evidence="3 5" id="KW-1133">Transmembrane helix</keyword>
<feature type="transmembrane region" description="Helical" evidence="5">
    <location>
        <begin position="12"/>
        <end position="33"/>
    </location>
</feature>
<keyword evidence="4 5" id="KW-0472">Membrane</keyword>
<protein>
    <submittedName>
        <fullName evidence="7">Ammonium transporter Rh type B</fullName>
    </submittedName>
</protein>
<feature type="transmembrane region" description="Helical" evidence="5">
    <location>
        <begin position="53"/>
        <end position="71"/>
    </location>
</feature>
<dbReference type="GO" id="GO:0008519">
    <property type="term" value="F:ammonium channel activity"/>
    <property type="evidence" value="ECO:0007669"/>
    <property type="project" value="InterPro"/>
</dbReference>
<dbReference type="Proteomes" id="UP001331761">
    <property type="component" value="Unassembled WGS sequence"/>
</dbReference>
<evidence type="ECO:0000256" key="4">
    <source>
        <dbReference type="ARBA" id="ARBA00023136"/>
    </source>
</evidence>
<evidence type="ECO:0000256" key="5">
    <source>
        <dbReference type="SAM" id="Phobius"/>
    </source>
</evidence>
<evidence type="ECO:0000256" key="3">
    <source>
        <dbReference type="ARBA" id="ARBA00022989"/>
    </source>
</evidence>
<feature type="transmembrane region" description="Helical" evidence="5">
    <location>
        <begin position="83"/>
        <end position="100"/>
    </location>
</feature>
<evidence type="ECO:0000313" key="7">
    <source>
        <dbReference type="EMBL" id="KAK5972072.1"/>
    </source>
</evidence>
<dbReference type="Gene3D" id="1.10.3430.10">
    <property type="entry name" value="Ammonium transporter AmtB like domains"/>
    <property type="match status" value="1"/>
</dbReference>
<dbReference type="AlphaFoldDB" id="A0AAN8FDK2"/>
<sequence length="116" mass="12909">MASAFQKNQFTILVVVAQVAFMILFGLFGRYAIDAMPGGSESVIPMANAYPMFQDTHVMIFIGFGFLMTFLKRYGYSAVSVNLFIACITIEWSIIVRGFLSHEFANDGKFAIGLEQ</sequence>
<evidence type="ECO:0000256" key="1">
    <source>
        <dbReference type="ARBA" id="ARBA00004141"/>
    </source>
</evidence>